<dbReference type="Pfam" id="PF00571">
    <property type="entry name" value="CBS"/>
    <property type="match status" value="2"/>
</dbReference>
<comment type="caution">
    <text evidence="4">The sequence shown here is derived from an EMBL/GenBank/DDBJ whole genome shotgun (WGS) entry which is preliminary data.</text>
</comment>
<dbReference type="EC" id="1.1.1.205" evidence="4"/>
<dbReference type="CDD" id="cd04586">
    <property type="entry name" value="CBS_pair_BON_assoc"/>
    <property type="match status" value="1"/>
</dbReference>
<dbReference type="EMBL" id="BAAFGK010000004">
    <property type="protein sequence ID" value="GAB0056927.1"/>
    <property type="molecule type" value="Genomic_DNA"/>
</dbReference>
<dbReference type="InterPro" id="IPR000644">
    <property type="entry name" value="CBS_dom"/>
</dbReference>
<sequence length="150" mass="17009">MLVEDVMTRNLRTAKRTDSVRSVAVILCTNKISGLPVVEEDNKLVGIISEKDILNGLLPGYRTFLHDPLKQRDFESMEESYEEILSKKVEDLMTARVFSVSPKDPILMAASQMDLHRFRRIPVVEDGDKLVGIVSLGDIHKAIFKRELNL</sequence>
<dbReference type="SMART" id="SM00116">
    <property type="entry name" value="CBS"/>
    <property type="match status" value="2"/>
</dbReference>
<dbReference type="GO" id="GO:0003938">
    <property type="term" value="F:IMP dehydrogenase activity"/>
    <property type="evidence" value="ECO:0007669"/>
    <property type="project" value="UniProtKB-EC"/>
</dbReference>
<dbReference type="PANTHER" id="PTHR43080">
    <property type="entry name" value="CBS DOMAIN-CONTAINING PROTEIN CBSX3, MITOCHONDRIAL"/>
    <property type="match status" value="1"/>
</dbReference>
<keyword evidence="4" id="KW-0560">Oxidoreductase</keyword>
<dbReference type="SUPFAM" id="SSF54631">
    <property type="entry name" value="CBS-domain pair"/>
    <property type="match status" value="1"/>
</dbReference>
<feature type="domain" description="CBS" evidence="3">
    <location>
        <begin position="7"/>
        <end position="64"/>
    </location>
</feature>
<dbReference type="Gene3D" id="3.10.580.10">
    <property type="entry name" value="CBS-domain"/>
    <property type="match status" value="1"/>
</dbReference>
<dbReference type="Proteomes" id="UP001628193">
    <property type="component" value="Unassembled WGS sequence"/>
</dbReference>
<accession>A0ABQ0C7R6</accession>
<evidence type="ECO:0000313" key="4">
    <source>
        <dbReference type="EMBL" id="GAB0056927.1"/>
    </source>
</evidence>
<dbReference type="InterPro" id="IPR051257">
    <property type="entry name" value="Diverse_CBS-Domain"/>
</dbReference>
<evidence type="ECO:0000256" key="1">
    <source>
        <dbReference type="ARBA" id="ARBA00023122"/>
    </source>
</evidence>
<evidence type="ECO:0000259" key="3">
    <source>
        <dbReference type="PROSITE" id="PS51371"/>
    </source>
</evidence>
<reference evidence="4 5" key="1">
    <citation type="submission" date="2024-09" db="EMBL/GenBank/DDBJ databases">
        <title>Draft genome sequence of Candidatus Magnetaquicoccaceae bacterium FCR-1.</title>
        <authorList>
            <person name="Shimoshige H."/>
            <person name="Shimamura S."/>
            <person name="Taoka A."/>
            <person name="Kobayashi H."/>
            <person name="Maekawa T."/>
        </authorList>
    </citation>
    <scope>NUCLEOTIDE SEQUENCE [LARGE SCALE GENOMIC DNA]</scope>
    <source>
        <strain evidence="4 5">FCR-1</strain>
    </source>
</reference>
<name>A0ABQ0C7R6_9PROT</name>
<keyword evidence="5" id="KW-1185">Reference proteome</keyword>
<evidence type="ECO:0000256" key="2">
    <source>
        <dbReference type="PROSITE-ProRule" id="PRU00703"/>
    </source>
</evidence>
<gene>
    <name evidence="4" type="primary">IMPDH_1</name>
    <name evidence="4" type="ORF">SIID45300_01242</name>
</gene>
<evidence type="ECO:0000313" key="5">
    <source>
        <dbReference type="Proteomes" id="UP001628193"/>
    </source>
</evidence>
<protein>
    <submittedName>
        <fullName evidence="4">Inosine-5'-monophosphate dehydrogenase</fullName>
        <ecNumber evidence="4">1.1.1.205</ecNumber>
    </submittedName>
</protein>
<dbReference type="RefSeq" id="WP_420904643.1">
    <property type="nucleotide sequence ID" value="NZ_BAAFGK010000004.1"/>
</dbReference>
<dbReference type="PROSITE" id="PS51371">
    <property type="entry name" value="CBS"/>
    <property type="match status" value="2"/>
</dbReference>
<proteinExistence type="predicted"/>
<keyword evidence="1 2" id="KW-0129">CBS domain</keyword>
<dbReference type="InterPro" id="IPR046342">
    <property type="entry name" value="CBS_dom_sf"/>
</dbReference>
<dbReference type="PANTHER" id="PTHR43080:SF2">
    <property type="entry name" value="CBS DOMAIN-CONTAINING PROTEIN"/>
    <property type="match status" value="1"/>
</dbReference>
<organism evidence="4 5">
    <name type="scientific">Candidatus Magnetaquiglobus chichijimensis</name>
    <dbReference type="NCBI Taxonomy" id="3141448"/>
    <lineage>
        <taxon>Bacteria</taxon>
        <taxon>Pseudomonadati</taxon>
        <taxon>Pseudomonadota</taxon>
        <taxon>Magnetococcia</taxon>
        <taxon>Magnetococcales</taxon>
        <taxon>Candidatus Magnetaquicoccaceae</taxon>
        <taxon>Candidatus Magnetaquiglobus</taxon>
    </lineage>
</organism>
<feature type="domain" description="CBS" evidence="3">
    <location>
        <begin position="93"/>
        <end position="150"/>
    </location>
</feature>